<dbReference type="AlphaFoldDB" id="B8FKZ7"/>
<feature type="domain" description="ArsA/GET3 Anion-transporting ATPase-like" evidence="3">
    <location>
        <begin position="12"/>
        <end position="288"/>
    </location>
</feature>
<keyword evidence="5" id="KW-1185">Reference proteome</keyword>
<evidence type="ECO:0000256" key="1">
    <source>
        <dbReference type="ARBA" id="ARBA00052296"/>
    </source>
</evidence>
<dbReference type="Gene3D" id="3.40.50.300">
    <property type="entry name" value="P-loop containing nucleotide triphosphate hydrolases"/>
    <property type="match status" value="1"/>
</dbReference>
<dbReference type="eggNOG" id="COG0003">
    <property type="taxonomic scope" value="Bacteria"/>
</dbReference>
<dbReference type="EC" id="7.3.2.7" evidence="2"/>
<dbReference type="CDD" id="cd02035">
    <property type="entry name" value="ArsA"/>
    <property type="match status" value="1"/>
</dbReference>
<dbReference type="PANTHER" id="PTHR10803:SF26">
    <property type="entry name" value="ANION TRANSPORTER ATPASE-RELATED"/>
    <property type="match status" value="1"/>
</dbReference>
<gene>
    <name evidence="4" type="ordered locus">Dalk_2942</name>
</gene>
<evidence type="ECO:0000313" key="5">
    <source>
        <dbReference type="Proteomes" id="UP000000739"/>
    </source>
</evidence>
<evidence type="ECO:0000313" key="4">
    <source>
        <dbReference type="EMBL" id="ACL04632.1"/>
    </source>
</evidence>
<dbReference type="InterPro" id="IPR025723">
    <property type="entry name" value="ArsA/GET3_ATPase-like"/>
</dbReference>
<sequence>MQLSDLVAEKHILVCCGSGGVGKTTISASLALSAAMAGRKVLVCTIDPAKRLADSLGLKELGNEEARIPDEAFDKAGVKPKGELWGMMLDSKRTFDDLIQRISPNEETSRKILENGFYQNITTALAGSQEFSAMEKLYELAASGKYDLIVLDTPPSRHALDFLDAPNKMTAFLDAKVIQWVLKPYLTAGKMGFKFVNRTAKAMFSILEKATGKETIADIADFFLVFEGLYDGFKARAARVRELMEEDGTAFLLVTSPQSGSLSEADFFVERIEQEGMALGGVIFNRVHTPPTDLTSREVEAMGEKAASSLRKYKPAVEALVANLRLFILLAEADKRAIESFLTRLQKGVGSVRVPYLLHDVHDIATLLDVASYLKLRVLRV</sequence>
<dbReference type="SUPFAM" id="SSF52540">
    <property type="entry name" value="P-loop containing nucleoside triphosphate hydrolases"/>
    <property type="match status" value="1"/>
</dbReference>
<dbReference type="GO" id="GO:0016887">
    <property type="term" value="F:ATP hydrolysis activity"/>
    <property type="evidence" value="ECO:0007669"/>
    <property type="project" value="InterPro"/>
</dbReference>
<proteinExistence type="predicted"/>
<organism evidence="4 5">
    <name type="scientific">Desulfatibacillum aliphaticivorans</name>
    <dbReference type="NCBI Taxonomy" id="218208"/>
    <lineage>
        <taxon>Bacteria</taxon>
        <taxon>Pseudomonadati</taxon>
        <taxon>Thermodesulfobacteriota</taxon>
        <taxon>Desulfobacteria</taxon>
        <taxon>Desulfobacterales</taxon>
        <taxon>Desulfatibacillaceae</taxon>
        <taxon>Desulfatibacillum</taxon>
    </lineage>
</organism>
<dbReference type="GO" id="GO:0015446">
    <property type="term" value="F:ATPase-coupled arsenite transmembrane transporter activity"/>
    <property type="evidence" value="ECO:0007669"/>
    <property type="project" value="UniProtKB-EC"/>
</dbReference>
<protein>
    <recommendedName>
        <fullName evidence="2">arsenite-transporting ATPase</fullName>
        <ecNumber evidence="2">7.3.2.7</ecNumber>
    </recommendedName>
</protein>
<dbReference type="HOGENOM" id="CLU_044079_0_0_7"/>
<dbReference type="InterPro" id="IPR016300">
    <property type="entry name" value="ATPase_ArsA/GET3"/>
</dbReference>
<dbReference type="Proteomes" id="UP000000739">
    <property type="component" value="Chromosome"/>
</dbReference>
<evidence type="ECO:0000259" key="3">
    <source>
        <dbReference type="Pfam" id="PF02374"/>
    </source>
</evidence>
<dbReference type="KEGG" id="dal:Dalk_2942"/>
<comment type="catalytic activity">
    <reaction evidence="1">
        <text>arsenite(in) + ATP + H2O = arsenite(out) + ADP + phosphate + H(+)</text>
        <dbReference type="Rhea" id="RHEA:11348"/>
        <dbReference type="ChEBI" id="CHEBI:15377"/>
        <dbReference type="ChEBI" id="CHEBI:15378"/>
        <dbReference type="ChEBI" id="CHEBI:29242"/>
        <dbReference type="ChEBI" id="CHEBI:30616"/>
        <dbReference type="ChEBI" id="CHEBI:43474"/>
        <dbReference type="ChEBI" id="CHEBI:456216"/>
        <dbReference type="EC" id="7.3.2.7"/>
    </reaction>
</comment>
<evidence type="ECO:0000256" key="2">
    <source>
        <dbReference type="ARBA" id="ARBA00066752"/>
    </source>
</evidence>
<name>B8FKZ7_DESAL</name>
<accession>B8FKZ7</accession>
<dbReference type="Pfam" id="PF02374">
    <property type="entry name" value="ArsA_ATPase"/>
    <property type="match status" value="1"/>
</dbReference>
<reference evidence="4 5" key="1">
    <citation type="journal article" date="2012" name="Environ. Microbiol.">
        <title>The genome sequence of Desulfatibacillum alkenivorans AK-01: a blueprint for anaerobic alkane oxidation.</title>
        <authorList>
            <person name="Callaghan A.V."/>
            <person name="Morris B.E."/>
            <person name="Pereira I.A."/>
            <person name="McInerney M.J."/>
            <person name="Austin R.N."/>
            <person name="Groves J.T."/>
            <person name="Kukor J.J."/>
            <person name="Suflita J.M."/>
            <person name="Young L.Y."/>
            <person name="Zylstra G.J."/>
            <person name="Wawrik B."/>
        </authorList>
    </citation>
    <scope>NUCLEOTIDE SEQUENCE [LARGE SCALE GENOMIC DNA]</scope>
    <source>
        <strain evidence="4 5">AK-01</strain>
    </source>
</reference>
<dbReference type="InterPro" id="IPR027417">
    <property type="entry name" value="P-loop_NTPase"/>
</dbReference>
<dbReference type="EMBL" id="CP001322">
    <property type="protein sequence ID" value="ACL04632.1"/>
    <property type="molecule type" value="Genomic_DNA"/>
</dbReference>
<dbReference type="PANTHER" id="PTHR10803">
    <property type="entry name" value="ARSENICAL PUMP-DRIVING ATPASE ARSENITE-TRANSLOCATING ATPASE"/>
    <property type="match status" value="1"/>
</dbReference>
<dbReference type="GO" id="GO:0005524">
    <property type="term" value="F:ATP binding"/>
    <property type="evidence" value="ECO:0007669"/>
    <property type="project" value="InterPro"/>
</dbReference>
<dbReference type="RefSeq" id="WP_015947701.1">
    <property type="nucleotide sequence ID" value="NC_011768.1"/>
</dbReference>